<evidence type="ECO:0000313" key="3">
    <source>
        <dbReference type="Proteomes" id="UP000243515"/>
    </source>
</evidence>
<dbReference type="Proteomes" id="UP000243515">
    <property type="component" value="Unassembled WGS sequence"/>
</dbReference>
<proteinExistence type="predicted"/>
<reference evidence="2 3" key="1">
    <citation type="journal article" date="2015" name="Environ. Microbiol.">
        <title>Metagenome sequence of Elaphomyces granulatus from sporocarp tissue reveals Ascomycota ectomycorrhizal fingerprints of genome expansion and a Proteobacteria-rich microbiome.</title>
        <authorList>
            <person name="Quandt C.A."/>
            <person name="Kohler A."/>
            <person name="Hesse C.N."/>
            <person name="Sharpton T.J."/>
            <person name="Martin F."/>
            <person name="Spatafora J.W."/>
        </authorList>
    </citation>
    <scope>NUCLEOTIDE SEQUENCE [LARGE SCALE GENOMIC DNA]</scope>
    <source>
        <strain evidence="2 3">OSC145934</strain>
    </source>
</reference>
<feature type="region of interest" description="Disordered" evidence="1">
    <location>
        <begin position="1"/>
        <end position="51"/>
    </location>
</feature>
<evidence type="ECO:0000256" key="1">
    <source>
        <dbReference type="SAM" id="MobiDB-lite"/>
    </source>
</evidence>
<name>A0A232M164_9EURO</name>
<gene>
    <name evidence="2" type="ORF">Egran_02141</name>
</gene>
<keyword evidence="3" id="KW-1185">Reference proteome</keyword>
<organism evidence="2 3">
    <name type="scientific">Elaphomyces granulatus</name>
    <dbReference type="NCBI Taxonomy" id="519963"/>
    <lineage>
        <taxon>Eukaryota</taxon>
        <taxon>Fungi</taxon>
        <taxon>Dikarya</taxon>
        <taxon>Ascomycota</taxon>
        <taxon>Pezizomycotina</taxon>
        <taxon>Eurotiomycetes</taxon>
        <taxon>Eurotiomycetidae</taxon>
        <taxon>Eurotiales</taxon>
        <taxon>Elaphomycetaceae</taxon>
        <taxon>Elaphomyces</taxon>
    </lineage>
</organism>
<evidence type="ECO:0000313" key="2">
    <source>
        <dbReference type="EMBL" id="OXV10096.1"/>
    </source>
</evidence>
<protein>
    <submittedName>
        <fullName evidence="2">Uncharacterized protein</fullName>
    </submittedName>
</protein>
<sequence length="62" mass="6977">MWNCPGSEGDDSNTSVGPRPGSRLFDREDAPVQDFYKPISHSPSMDQTQRRSDVFIFQQNSG</sequence>
<dbReference type="AlphaFoldDB" id="A0A232M164"/>
<accession>A0A232M164</accession>
<comment type="caution">
    <text evidence="2">The sequence shown here is derived from an EMBL/GenBank/DDBJ whole genome shotgun (WGS) entry which is preliminary data.</text>
</comment>
<dbReference type="EMBL" id="NPHW01003135">
    <property type="protein sequence ID" value="OXV10096.1"/>
    <property type="molecule type" value="Genomic_DNA"/>
</dbReference>